<evidence type="ECO:0000256" key="10">
    <source>
        <dbReference type="ARBA" id="ARBA00022967"/>
    </source>
</evidence>
<evidence type="ECO:0000256" key="7">
    <source>
        <dbReference type="ARBA" id="ARBA00022660"/>
    </source>
</evidence>
<feature type="domain" description="NADH:quinone oxidoreductase/Mrp antiporter transmembrane" evidence="19">
    <location>
        <begin position="26"/>
        <end position="284"/>
    </location>
</feature>
<comment type="catalytic activity">
    <reaction evidence="17 18">
        <text>a ubiquinone + NADH + 5 H(+)(in) = a ubiquinol + NAD(+) + 4 H(+)(out)</text>
        <dbReference type="Rhea" id="RHEA:29091"/>
        <dbReference type="Rhea" id="RHEA-COMP:9565"/>
        <dbReference type="Rhea" id="RHEA-COMP:9566"/>
        <dbReference type="ChEBI" id="CHEBI:15378"/>
        <dbReference type="ChEBI" id="CHEBI:16389"/>
        <dbReference type="ChEBI" id="CHEBI:17976"/>
        <dbReference type="ChEBI" id="CHEBI:57540"/>
        <dbReference type="ChEBI" id="CHEBI:57945"/>
        <dbReference type="EC" id="7.1.1.2"/>
    </reaction>
</comment>
<proteinExistence type="inferred from homology"/>
<comment type="similarity">
    <text evidence="3 18">Belongs to the complex I subunit 2 family.</text>
</comment>
<dbReference type="Pfam" id="PF00361">
    <property type="entry name" value="Proton_antipo_M"/>
    <property type="match status" value="1"/>
</dbReference>
<dbReference type="PRINTS" id="PR01436">
    <property type="entry name" value="NADHDHGNASE2"/>
</dbReference>
<evidence type="ECO:0000256" key="11">
    <source>
        <dbReference type="ARBA" id="ARBA00022982"/>
    </source>
</evidence>
<name>F8RJA5_9BILA</name>
<dbReference type="EMBL" id="HM600783">
    <property type="protein sequence ID" value="ADK97587.1"/>
    <property type="molecule type" value="Genomic_DNA"/>
</dbReference>
<dbReference type="EC" id="7.1.1.2" evidence="4 18"/>
<feature type="transmembrane region" description="Helical" evidence="18">
    <location>
        <begin position="134"/>
        <end position="156"/>
    </location>
</feature>
<evidence type="ECO:0000256" key="13">
    <source>
        <dbReference type="ARBA" id="ARBA00023027"/>
    </source>
</evidence>
<evidence type="ECO:0000256" key="15">
    <source>
        <dbReference type="ARBA" id="ARBA00023128"/>
    </source>
</evidence>
<evidence type="ECO:0000256" key="4">
    <source>
        <dbReference type="ARBA" id="ARBA00012944"/>
    </source>
</evidence>
<evidence type="ECO:0000256" key="8">
    <source>
        <dbReference type="ARBA" id="ARBA00022692"/>
    </source>
</evidence>
<dbReference type="GO" id="GO:0016491">
    <property type="term" value="F:oxidoreductase activity"/>
    <property type="evidence" value="ECO:0007669"/>
    <property type="project" value="UniProtKB-KW"/>
</dbReference>
<dbReference type="PANTHER" id="PTHR46552:SF1">
    <property type="entry name" value="NADH-UBIQUINONE OXIDOREDUCTASE CHAIN 2"/>
    <property type="match status" value="1"/>
</dbReference>
<feature type="transmembrane region" description="Helical" evidence="18">
    <location>
        <begin position="87"/>
        <end position="113"/>
    </location>
</feature>
<evidence type="ECO:0000256" key="18">
    <source>
        <dbReference type="RuleBase" id="RU003403"/>
    </source>
</evidence>
<keyword evidence="15 18" id="KW-0496">Mitochondrion</keyword>
<evidence type="ECO:0000256" key="14">
    <source>
        <dbReference type="ARBA" id="ARBA00023075"/>
    </source>
</evidence>
<feature type="transmembrane region" description="Helical" evidence="18">
    <location>
        <begin position="6"/>
        <end position="28"/>
    </location>
</feature>
<evidence type="ECO:0000256" key="2">
    <source>
        <dbReference type="ARBA" id="ARBA00004448"/>
    </source>
</evidence>
<feature type="transmembrane region" description="Helical" evidence="18">
    <location>
        <begin position="201"/>
        <end position="225"/>
    </location>
</feature>
<feature type="transmembrane region" description="Helical" evidence="18">
    <location>
        <begin position="272"/>
        <end position="292"/>
    </location>
</feature>
<dbReference type="GO" id="GO:0006120">
    <property type="term" value="P:mitochondrial electron transport, NADH to ubiquinone"/>
    <property type="evidence" value="ECO:0007669"/>
    <property type="project" value="InterPro"/>
</dbReference>
<dbReference type="InterPro" id="IPR050175">
    <property type="entry name" value="Complex_I_Subunit_2"/>
</dbReference>
<keyword evidence="10 18" id="KW-1278">Translocase</keyword>
<keyword evidence="6" id="KW-0813">Transport</keyword>
<comment type="function">
    <text evidence="1">Core subunit of the mitochondrial membrane respiratory chain NADH dehydrogenase (Complex I) that is believed to belong to the minimal assembly required for catalysis. Complex I functions in the transfer of electrons from NADH to the respiratory chain. The immediate electron acceptor for the enzyme is believed to be ubiquinone.</text>
</comment>
<dbReference type="InterPro" id="IPR003917">
    <property type="entry name" value="NADH_UbQ_OxRdtase_chain2"/>
</dbReference>
<gene>
    <name evidence="20" type="primary">nad2</name>
</gene>
<geneLocation type="mitochondrion" evidence="20"/>
<comment type="function">
    <text evidence="18">Core subunit of the mitochondrial membrane respiratory chain NADH dehydrogenase (Complex I) which catalyzes electron transfer from NADH through the respiratory chain, using ubiquinone as an electron acceptor. Essential for the catalytic activity and assembly of complex I.</text>
</comment>
<keyword evidence="9 18" id="KW-0999">Mitochondrion inner membrane</keyword>
<evidence type="ECO:0000256" key="12">
    <source>
        <dbReference type="ARBA" id="ARBA00022989"/>
    </source>
</evidence>
<keyword evidence="16 18" id="KW-0472">Membrane</keyword>
<accession>F8RJA5</accession>
<evidence type="ECO:0000256" key="9">
    <source>
        <dbReference type="ARBA" id="ARBA00022792"/>
    </source>
</evidence>
<keyword evidence="14 18" id="KW-0830">Ubiquinone</keyword>
<feature type="transmembrane region" description="Helical" evidence="18">
    <location>
        <begin position="237"/>
        <end position="260"/>
    </location>
</feature>
<keyword evidence="20" id="KW-0560">Oxidoreductase</keyword>
<dbReference type="PANTHER" id="PTHR46552">
    <property type="entry name" value="NADH-UBIQUINONE OXIDOREDUCTASE CHAIN 2"/>
    <property type="match status" value="1"/>
</dbReference>
<feature type="transmembrane region" description="Helical" evidence="18">
    <location>
        <begin position="176"/>
        <end position="194"/>
    </location>
</feature>
<evidence type="ECO:0000259" key="19">
    <source>
        <dbReference type="Pfam" id="PF00361"/>
    </source>
</evidence>
<protein>
    <recommendedName>
        <fullName evidence="5 18">NADH-ubiquinone oxidoreductase chain 2</fullName>
        <ecNumber evidence="4 18">7.1.1.2</ecNumber>
    </recommendedName>
</protein>
<organism evidence="20">
    <name type="scientific">Halicryptus spinulosus</name>
    <dbReference type="NCBI Taxonomy" id="160677"/>
    <lineage>
        <taxon>Eukaryota</taxon>
        <taxon>Metazoa</taxon>
        <taxon>Ecdysozoa</taxon>
        <taxon>Scalidophora</taxon>
        <taxon>Priapulida</taxon>
        <taxon>Priapulimorpha</taxon>
        <taxon>Priapulimorphida</taxon>
        <taxon>Priapulidae</taxon>
        <taxon>Halicryptus</taxon>
    </lineage>
</organism>
<dbReference type="InterPro" id="IPR001750">
    <property type="entry name" value="ND/Mrp_TM"/>
</dbReference>
<keyword evidence="13 18" id="KW-0520">NAD</keyword>
<keyword evidence="8 18" id="KW-0812">Transmembrane</keyword>
<sequence>MLFLPYYFIFWFLLGLSTILVFCSSVWFTMWLGLEINMLSFVVLLISGESMRESEAGIKYFLVQVLGSILFLFGSLLMSFWGQASSYLFGMFYLFIVVAVALKLGMGPVHFWFPGVMDGIRWMNCGLLMTWQKLGPFCILAGLKLGFMSILMFFFSTLSGLIGGFGGLNQVSLRKLLAFSSIGHLGWLTGSLLVSDLIWRVYFLMYSFLSFFLVMLLMVYGWFYLGQVFNYGWKNNLKGLVVMLMFFSLGGLPPFGGFFMKWMVFSSLLINGMWLLAFILIGGSLMNLYYYLRVTYGLGMLSSETGYWGYLTEEGNSNVLVMLGILLGMFGMFFSSLLMFLIG</sequence>
<dbReference type="AlphaFoldDB" id="F8RJA5"/>
<evidence type="ECO:0000256" key="17">
    <source>
        <dbReference type="ARBA" id="ARBA00049551"/>
    </source>
</evidence>
<dbReference type="GO" id="GO:0008137">
    <property type="term" value="F:NADH dehydrogenase (ubiquinone) activity"/>
    <property type="evidence" value="ECO:0007669"/>
    <property type="project" value="UniProtKB-EC"/>
</dbReference>
<reference evidence="20" key="1">
    <citation type="journal article" date="2010" name="Genome Biol. Evol.">
        <title>Ecdysozoan mitogenomics: evidence for a common origin of the legged invertebrates, the Panarthropoda.</title>
        <authorList>
            <person name="Rota-Stabelli O."/>
            <person name="Kayal E."/>
            <person name="Gleeson D."/>
            <person name="Daub J."/>
            <person name="Boore J.L."/>
            <person name="Telford M.J."/>
            <person name="Pisani D."/>
            <person name="Blaxter M."/>
            <person name="Lavrov D.V."/>
        </authorList>
    </citation>
    <scope>NUCLEOTIDE SEQUENCE</scope>
</reference>
<keyword evidence="11 18" id="KW-0249">Electron transport</keyword>
<evidence type="ECO:0000313" key="20">
    <source>
        <dbReference type="EMBL" id="ADK97587.1"/>
    </source>
</evidence>
<feature type="transmembrane region" description="Helical" evidence="18">
    <location>
        <begin position="319"/>
        <end position="342"/>
    </location>
</feature>
<feature type="transmembrane region" description="Helical" evidence="18">
    <location>
        <begin position="60"/>
        <end position="81"/>
    </location>
</feature>
<evidence type="ECO:0000256" key="1">
    <source>
        <dbReference type="ARBA" id="ARBA00003257"/>
    </source>
</evidence>
<evidence type="ECO:0000256" key="3">
    <source>
        <dbReference type="ARBA" id="ARBA00007012"/>
    </source>
</evidence>
<comment type="subcellular location">
    <subcellularLocation>
        <location evidence="2 18">Mitochondrion inner membrane</location>
        <topology evidence="2 18">Multi-pass membrane protein</topology>
    </subcellularLocation>
</comment>
<keyword evidence="12 18" id="KW-1133">Transmembrane helix</keyword>
<keyword evidence="7 18" id="KW-0679">Respiratory chain</keyword>
<evidence type="ECO:0000256" key="16">
    <source>
        <dbReference type="ARBA" id="ARBA00023136"/>
    </source>
</evidence>
<dbReference type="GO" id="GO:0005743">
    <property type="term" value="C:mitochondrial inner membrane"/>
    <property type="evidence" value="ECO:0007669"/>
    <property type="project" value="UniProtKB-SubCell"/>
</dbReference>
<evidence type="ECO:0000256" key="6">
    <source>
        <dbReference type="ARBA" id="ARBA00022448"/>
    </source>
</evidence>
<evidence type="ECO:0000256" key="5">
    <source>
        <dbReference type="ARBA" id="ARBA00021008"/>
    </source>
</evidence>